<organism evidence="2 3">
    <name type="scientific">Knoellia locipacati</name>
    <dbReference type="NCBI Taxonomy" id="882824"/>
    <lineage>
        <taxon>Bacteria</taxon>
        <taxon>Bacillati</taxon>
        <taxon>Actinomycetota</taxon>
        <taxon>Actinomycetes</taxon>
        <taxon>Micrococcales</taxon>
        <taxon>Intrasporangiaceae</taxon>
        <taxon>Knoellia</taxon>
    </lineage>
</organism>
<feature type="chain" id="PRO_5039722432" evidence="1">
    <location>
        <begin position="31"/>
        <end position="336"/>
    </location>
</feature>
<keyword evidence="1" id="KW-0732">Signal</keyword>
<gene>
    <name evidence="2" type="ORF">KLO01_09730</name>
</gene>
<dbReference type="AlphaFoldDB" id="A0A512SYB7"/>
<accession>A0A512SYB7</accession>
<comment type="caution">
    <text evidence="2">The sequence shown here is derived from an EMBL/GenBank/DDBJ whole genome shotgun (WGS) entry which is preliminary data.</text>
</comment>
<feature type="signal peptide" evidence="1">
    <location>
        <begin position="1"/>
        <end position="30"/>
    </location>
</feature>
<dbReference type="EMBL" id="BKBA01000003">
    <property type="protein sequence ID" value="GEQ12926.1"/>
    <property type="molecule type" value="Genomic_DNA"/>
</dbReference>
<dbReference type="RefSeq" id="WP_147062633.1">
    <property type="nucleotide sequence ID" value="NZ_BAABDN010000001.1"/>
</dbReference>
<protein>
    <submittedName>
        <fullName evidence="2">Uncharacterized protein</fullName>
    </submittedName>
</protein>
<evidence type="ECO:0000313" key="2">
    <source>
        <dbReference type="EMBL" id="GEQ12926.1"/>
    </source>
</evidence>
<dbReference type="OrthoDB" id="4537321at2"/>
<proteinExistence type="predicted"/>
<name>A0A512SYB7_9MICO</name>
<sequence length="336" mass="36558">MSTSTTTRARRRVAAGVVGALALTAATLVASPQSGLTGRADAAAAQCSEDHSSTEFGGAAVSSAYGAYFNASTPAASYLTDFVPQGLGLWQNWRGGSSTEDLFLVGMHHRDENSNRSLLYGMTPGGTVRGYARLPVGSHAGGVKVHNGWVYVQHDNGRILRYSVARIRQAFTDSTKRNLGWGAATNAVTDVSFFDIDGGYLYGGYHNPSARGHMFRYRILADGNLVQDMAWGPIQIPTKAQGVLVLSNTWIFSTSRFRDYRGNVYVVRRGYGKGDEFTSVRYRCFQSVAMIQELVGYDGRTYLLNESGASAFADGRIHNIRNLHVANTETLRGLVW</sequence>
<dbReference type="Proteomes" id="UP000321793">
    <property type="component" value="Unassembled WGS sequence"/>
</dbReference>
<reference evidence="2 3" key="1">
    <citation type="submission" date="2019-07" db="EMBL/GenBank/DDBJ databases">
        <title>Whole genome shotgun sequence of Knoellia locipacati NBRC 109775.</title>
        <authorList>
            <person name="Hosoyama A."/>
            <person name="Uohara A."/>
            <person name="Ohji S."/>
            <person name="Ichikawa N."/>
        </authorList>
    </citation>
    <scope>NUCLEOTIDE SEQUENCE [LARGE SCALE GENOMIC DNA]</scope>
    <source>
        <strain evidence="2 3">NBRC 109775</strain>
    </source>
</reference>
<evidence type="ECO:0000313" key="3">
    <source>
        <dbReference type="Proteomes" id="UP000321793"/>
    </source>
</evidence>
<keyword evidence="3" id="KW-1185">Reference proteome</keyword>
<evidence type="ECO:0000256" key="1">
    <source>
        <dbReference type="SAM" id="SignalP"/>
    </source>
</evidence>